<dbReference type="CDD" id="cd00077">
    <property type="entry name" value="HDc"/>
    <property type="match status" value="1"/>
</dbReference>
<keyword evidence="1" id="KW-0175">Coiled coil</keyword>
<dbReference type="InterPro" id="IPR037522">
    <property type="entry name" value="HD_GYP_dom"/>
</dbReference>
<dbReference type="Gene3D" id="1.10.3210.10">
    <property type="entry name" value="Hypothetical protein af1432"/>
    <property type="match status" value="1"/>
</dbReference>
<feature type="domain" description="PAC" evidence="3">
    <location>
        <begin position="307"/>
        <end position="361"/>
    </location>
</feature>
<dbReference type="InterPro" id="IPR000700">
    <property type="entry name" value="PAS-assoc_C"/>
</dbReference>
<accession>A0AAW4WZT7</accession>
<dbReference type="CDD" id="cd00130">
    <property type="entry name" value="PAS"/>
    <property type="match status" value="1"/>
</dbReference>
<dbReference type="EMBL" id="JAJFAT010000009">
    <property type="protein sequence ID" value="MCC3145132.1"/>
    <property type="molecule type" value="Genomic_DNA"/>
</dbReference>
<dbReference type="PROSITE" id="PS51832">
    <property type="entry name" value="HD_GYP"/>
    <property type="match status" value="1"/>
</dbReference>
<dbReference type="PROSITE" id="PS50113">
    <property type="entry name" value="PAC"/>
    <property type="match status" value="1"/>
</dbReference>
<evidence type="ECO:0000259" key="5">
    <source>
        <dbReference type="PROSITE" id="PS51832"/>
    </source>
</evidence>
<dbReference type="SUPFAM" id="SSF109604">
    <property type="entry name" value="HD-domain/PDEase-like"/>
    <property type="match status" value="1"/>
</dbReference>
<feature type="domain" description="PAS" evidence="2">
    <location>
        <begin position="233"/>
        <end position="308"/>
    </location>
</feature>
<feature type="domain" description="HD-GYP" evidence="5">
    <location>
        <begin position="562"/>
        <end position="746"/>
    </location>
</feature>
<dbReference type="InterPro" id="IPR025847">
    <property type="entry name" value="MEDS_domain"/>
</dbReference>
<gene>
    <name evidence="6" type="ORF">LJ207_07325</name>
</gene>
<dbReference type="PROSITE" id="PS50112">
    <property type="entry name" value="PAS"/>
    <property type="match status" value="1"/>
</dbReference>
<dbReference type="Gene3D" id="3.30.450.20">
    <property type="entry name" value="PAS domain"/>
    <property type="match status" value="1"/>
</dbReference>
<comment type="caution">
    <text evidence="6">The sequence shown here is derived from an EMBL/GenBank/DDBJ whole genome shotgun (WGS) entry which is preliminary data.</text>
</comment>
<dbReference type="RefSeq" id="WP_229345648.1">
    <property type="nucleotide sequence ID" value="NZ_JAJFAT010000009.1"/>
</dbReference>
<dbReference type="PROSITE" id="PS51831">
    <property type="entry name" value="HD"/>
    <property type="match status" value="1"/>
</dbReference>
<name>A0AAW4WZT7_9FIRM</name>
<dbReference type="Pfam" id="PF14417">
    <property type="entry name" value="MEDS"/>
    <property type="match status" value="1"/>
</dbReference>
<dbReference type="Pfam" id="PF13426">
    <property type="entry name" value="PAS_9"/>
    <property type="match status" value="1"/>
</dbReference>
<dbReference type="InterPro" id="IPR006674">
    <property type="entry name" value="HD_domain"/>
</dbReference>
<protein>
    <submittedName>
        <fullName evidence="6">MEDS domain-containing protein</fullName>
    </submittedName>
</protein>
<dbReference type="PANTHER" id="PTHR43155">
    <property type="entry name" value="CYCLIC DI-GMP PHOSPHODIESTERASE PA4108-RELATED"/>
    <property type="match status" value="1"/>
</dbReference>
<feature type="domain" description="HD" evidence="4">
    <location>
        <begin position="584"/>
        <end position="706"/>
    </location>
</feature>
<evidence type="ECO:0000313" key="6">
    <source>
        <dbReference type="EMBL" id="MCC3145132.1"/>
    </source>
</evidence>
<evidence type="ECO:0000259" key="3">
    <source>
        <dbReference type="PROSITE" id="PS50113"/>
    </source>
</evidence>
<evidence type="ECO:0000256" key="1">
    <source>
        <dbReference type="SAM" id="Coils"/>
    </source>
</evidence>
<sequence>MKSAYENIDNIEQLKLGDHSVLLYEDEAEIIDRSISFIRSSLKRDEKCIYIKGDANTVLLMKELRSQITGIDEYLADGQLQILSSEETYALSNSFKAEKMISLIKKEAIKSLKEGYNGLSITGELSWVLNFEGGKEEIIEYEWKLNELVFGKYPVLAMCRYNINKFDDSIIKAIIELHHYIIWKGKAHENPYYIKPDGYRDNKIVEYEISTWLKNIQEYKKREGKFKEKIKEKEIEYQFLFNQINDAVYLHKIKANNEFGNFIKVNNKASKMLGYTKEELLEMSPKDIDTPEFAEKVRKQIAYAIPFTEEIVLETKHRTSSGEVIPVELNICHYQNNGDSYLLTIARDITDRKKKENELLQTKKDLEQKNEQLEAINATLDQSIKNINELNQRYIKMIELFANEDDLNYGNEKSFLENLLNTAIEVIPEADYGSIYNYKAGNINFINCIGHDKEELNKIDIPAATFFNQYKDVEIIDFREMSKRAEKYIEKNELAKLKKQKFELKEIMQMDLEVAGEKRASLSLEIDSKSKNKFTIQSLKTFRAFHNLASIFYSLDNYNNLQKQFTKELVSSIVKLLEMYDLYTKGHSENVADLASKIAVKMELSPKEINEVYWAGLVHDLGKLILPIEILNKKTSLSDKEYELVQKHPIWGSQALENSETLQPISKYIKYHHERWDGRGYPEGLAKKQIPLISQILQVADSWDAMRSQRAYRDALEKEKAIKELKVNKGTQFSPEVIDVFLQIIE</sequence>
<dbReference type="SMART" id="SM00091">
    <property type="entry name" value="PAS"/>
    <property type="match status" value="1"/>
</dbReference>
<feature type="coiled-coil region" evidence="1">
    <location>
        <begin position="349"/>
        <end position="393"/>
    </location>
</feature>
<evidence type="ECO:0000259" key="2">
    <source>
        <dbReference type="PROSITE" id="PS50112"/>
    </source>
</evidence>
<proteinExistence type="predicted"/>
<keyword evidence="7" id="KW-1185">Reference proteome</keyword>
<evidence type="ECO:0000313" key="7">
    <source>
        <dbReference type="Proteomes" id="UP001199296"/>
    </source>
</evidence>
<dbReference type="Proteomes" id="UP001199296">
    <property type="component" value="Unassembled WGS sequence"/>
</dbReference>
<dbReference type="InterPro" id="IPR035965">
    <property type="entry name" value="PAS-like_dom_sf"/>
</dbReference>
<dbReference type="SUPFAM" id="SSF55785">
    <property type="entry name" value="PYP-like sensor domain (PAS domain)"/>
    <property type="match status" value="1"/>
</dbReference>
<dbReference type="InterPro" id="IPR000014">
    <property type="entry name" value="PAS"/>
</dbReference>
<dbReference type="NCBIfam" id="TIGR00229">
    <property type="entry name" value="sensory_box"/>
    <property type="match status" value="1"/>
</dbReference>
<dbReference type="AlphaFoldDB" id="A0AAW4WZT7"/>
<dbReference type="Pfam" id="PF13487">
    <property type="entry name" value="HD_5"/>
    <property type="match status" value="1"/>
</dbReference>
<dbReference type="SMART" id="SM00471">
    <property type="entry name" value="HDc"/>
    <property type="match status" value="1"/>
</dbReference>
<dbReference type="InterPro" id="IPR003607">
    <property type="entry name" value="HD/PDEase_dom"/>
</dbReference>
<organism evidence="6 7">
    <name type="scientific">Halanaerobium polyolivorans</name>
    <dbReference type="NCBI Taxonomy" id="2886943"/>
    <lineage>
        <taxon>Bacteria</taxon>
        <taxon>Bacillati</taxon>
        <taxon>Bacillota</taxon>
        <taxon>Clostridia</taxon>
        <taxon>Halanaerobiales</taxon>
        <taxon>Halanaerobiaceae</taxon>
        <taxon>Halanaerobium</taxon>
    </lineage>
</organism>
<evidence type="ECO:0000259" key="4">
    <source>
        <dbReference type="PROSITE" id="PS51831"/>
    </source>
</evidence>
<reference evidence="6 7" key="1">
    <citation type="submission" date="2021-10" db="EMBL/GenBank/DDBJ databases">
        <authorList>
            <person name="Grouzdev D.S."/>
            <person name="Pantiukh K.S."/>
            <person name="Krutkina M.S."/>
        </authorList>
    </citation>
    <scope>NUCLEOTIDE SEQUENCE [LARGE SCALE GENOMIC DNA]</scope>
    <source>
        <strain evidence="6 7">Z-7514</strain>
    </source>
</reference>